<dbReference type="PROSITE" id="PS50893">
    <property type="entry name" value="ABC_TRANSPORTER_2"/>
    <property type="match status" value="1"/>
</dbReference>
<dbReference type="Proteomes" id="UP001198893">
    <property type="component" value="Unassembled WGS sequence"/>
</dbReference>
<dbReference type="GO" id="GO:0005524">
    <property type="term" value="F:ATP binding"/>
    <property type="evidence" value="ECO:0007669"/>
    <property type="project" value="UniProtKB-KW"/>
</dbReference>
<comment type="similarity">
    <text evidence="1">Belongs to the ABC transporter superfamily.</text>
</comment>
<evidence type="ECO:0000256" key="1">
    <source>
        <dbReference type="ARBA" id="ARBA00005417"/>
    </source>
</evidence>
<evidence type="ECO:0000256" key="4">
    <source>
        <dbReference type="ARBA" id="ARBA00022840"/>
    </source>
</evidence>
<accession>A0AAW4WDJ5</accession>
<keyword evidence="4 6" id="KW-0067">ATP-binding</keyword>
<comment type="caution">
    <text evidence="6">The sequence shown here is derived from an EMBL/GenBank/DDBJ whole genome shotgun (WGS) entry which is preliminary data.</text>
</comment>
<evidence type="ECO:0000259" key="5">
    <source>
        <dbReference type="PROSITE" id="PS50893"/>
    </source>
</evidence>
<dbReference type="AlphaFoldDB" id="A0AAW4WDJ5"/>
<dbReference type="SUPFAM" id="SSF52540">
    <property type="entry name" value="P-loop containing nucleoside triphosphate hydrolases"/>
    <property type="match status" value="1"/>
</dbReference>
<dbReference type="InterPro" id="IPR003439">
    <property type="entry name" value="ABC_transporter-like_ATP-bd"/>
</dbReference>
<proteinExistence type="inferred from homology"/>
<dbReference type="EMBL" id="JAJEQW010000012">
    <property type="protein sequence ID" value="MCC2242870.1"/>
    <property type="molecule type" value="Genomic_DNA"/>
</dbReference>
<name>A0AAW4WDJ5_9FIRM</name>
<organism evidence="6 7">
    <name type="scientific">Roseburia amylophila</name>
    <dbReference type="NCBI Taxonomy" id="2981794"/>
    <lineage>
        <taxon>Bacteria</taxon>
        <taxon>Bacillati</taxon>
        <taxon>Bacillota</taxon>
        <taxon>Clostridia</taxon>
        <taxon>Lachnospirales</taxon>
        <taxon>Lachnospiraceae</taxon>
        <taxon>Roseburia</taxon>
    </lineage>
</organism>
<dbReference type="PANTHER" id="PTHR43335:SF8">
    <property type="entry name" value="ABC TRANSPORTER, ATP-BINDING PROTEIN"/>
    <property type="match status" value="1"/>
</dbReference>
<reference evidence="6" key="1">
    <citation type="submission" date="2021-10" db="EMBL/GenBank/DDBJ databases">
        <title>Anaerobic single-cell dispensing facilitates the cultivation of human gut bacteria.</title>
        <authorList>
            <person name="Afrizal A."/>
        </authorList>
    </citation>
    <scope>NUCLEOTIDE SEQUENCE</scope>
    <source>
        <strain evidence="6">CLA-AA-H204</strain>
    </source>
</reference>
<dbReference type="Pfam" id="PF00005">
    <property type="entry name" value="ABC_tran"/>
    <property type="match status" value="1"/>
</dbReference>
<protein>
    <submittedName>
        <fullName evidence="6">ATP-binding cassette domain-containing protein</fullName>
    </submittedName>
</protein>
<gene>
    <name evidence="6" type="ORF">LKD47_11235</name>
</gene>
<dbReference type="PROSITE" id="PS00211">
    <property type="entry name" value="ABC_TRANSPORTER_1"/>
    <property type="match status" value="1"/>
</dbReference>
<dbReference type="SMART" id="SM00382">
    <property type="entry name" value="AAA"/>
    <property type="match status" value="1"/>
</dbReference>
<dbReference type="InterPro" id="IPR027417">
    <property type="entry name" value="P-loop_NTPase"/>
</dbReference>
<dbReference type="Gene3D" id="3.40.50.300">
    <property type="entry name" value="P-loop containing nucleotide triphosphate hydrolases"/>
    <property type="match status" value="1"/>
</dbReference>
<keyword evidence="2" id="KW-0813">Transport</keyword>
<dbReference type="RefSeq" id="WP_227710502.1">
    <property type="nucleotide sequence ID" value="NZ_JAJEQW010000012.1"/>
</dbReference>
<dbReference type="InterPro" id="IPR003593">
    <property type="entry name" value="AAA+_ATPase"/>
</dbReference>
<evidence type="ECO:0000313" key="7">
    <source>
        <dbReference type="Proteomes" id="UP001198893"/>
    </source>
</evidence>
<feature type="domain" description="ABC transporter" evidence="5">
    <location>
        <begin position="5"/>
        <end position="229"/>
    </location>
</feature>
<dbReference type="InterPro" id="IPR017871">
    <property type="entry name" value="ABC_transporter-like_CS"/>
</dbReference>
<keyword evidence="3" id="KW-0547">Nucleotide-binding</keyword>
<evidence type="ECO:0000256" key="3">
    <source>
        <dbReference type="ARBA" id="ARBA00022741"/>
    </source>
</evidence>
<evidence type="ECO:0000313" key="6">
    <source>
        <dbReference type="EMBL" id="MCC2242870.1"/>
    </source>
</evidence>
<dbReference type="GO" id="GO:0016887">
    <property type="term" value="F:ATP hydrolysis activity"/>
    <property type="evidence" value="ECO:0007669"/>
    <property type="project" value="InterPro"/>
</dbReference>
<sequence>METILQTTNLSRQFGKKMAVNNVNMTIHKGDIYGFIGKNGAGKTTFMRLVLGTAFPSKGEIKLFDGEPFDKARRKIGSLIEAPGLYKNCTAYENLKQFSLIYGGTDAEIKEILFLVGLADTGNKKAGKFSLGMRQRLSIAIALLGNPEFLVLDEPVNGLDPAGMKEVRDLILKLNHEKNITILISSHLLDELSKIVTRYGIINDGMLIEEVTATELNERCQHKLVFTVDDVQKAATIFTETIPAEQIRIAGNQVILSSHLEEAAELNKRLVQQDVAVNGFWVHAEGLEQYFMKRIGG</sequence>
<evidence type="ECO:0000256" key="2">
    <source>
        <dbReference type="ARBA" id="ARBA00022448"/>
    </source>
</evidence>
<dbReference type="PANTHER" id="PTHR43335">
    <property type="entry name" value="ABC TRANSPORTER, ATP-BINDING PROTEIN"/>
    <property type="match status" value="1"/>
</dbReference>